<dbReference type="SUPFAM" id="SSF50978">
    <property type="entry name" value="WD40 repeat-like"/>
    <property type="match status" value="1"/>
</dbReference>
<dbReference type="SMART" id="SM00320">
    <property type="entry name" value="WD40"/>
    <property type="match status" value="6"/>
</dbReference>
<keyword evidence="1" id="KW-0853">WD repeat</keyword>
<feature type="compositionally biased region" description="Low complexity" evidence="2">
    <location>
        <begin position="452"/>
        <end position="462"/>
    </location>
</feature>
<evidence type="ECO:0000313" key="3">
    <source>
        <dbReference type="EMBL" id="KAJ1976290.1"/>
    </source>
</evidence>
<evidence type="ECO:0000256" key="2">
    <source>
        <dbReference type="SAM" id="MobiDB-lite"/>
    </source>
</evidence>
<feature type="region of interest" description="Disordered" evidence="2">
    <location>
        <begin position="452"/>
        <end position="520"/>
    </location>
</feature>
<dbReference type="Proteomes" id="UP001151582">
    <property type="component" value="Unassembled WGS sequence"/>
</dbReference>
<organism evidence="3 4">
    <name type="scientific">Dimargaris verticillata</name>
    <dbReference type="NCBI Taxonomy" id="2761393"/>
    <lineage>
        <taxon>Eukaryota</taxon>
        <taxon>Fungi</taxon>
        <taxon>Fungi incertae sedis</taxon>
        <taxon>Zoopagomycota</taxon>
        <taxon>Kickxellomycotina</taxon>
        <taxon>Dimargaritomycetes</taxon>
        <taxon>Dimargaritales</taxon>
        <taxon>Dimargaritaceae</taxon>
        <taxon>Dimargaris</taxon>
    </lineage>
</organism>
<dbReference type="Pfam" id="PF00400">
    <property type="entry name" value="WD40"/>
    <property type="match status" value="2"/>
</dbReference>
<dbReference type="PANTHER" id="PTHR44414">
    <property type="entry name" value="PROTEIN NEDD1"/>
    <property type="match status" value="1"/>
</dbReference>
<comment type="caution">
    <text evidence="3">The sequence shown here is derived from an EMBL/GenBank/DDBJ whole genome shotgun (WGS) entry which is preliminary data.</text>
</comment>
<protein>
    <recommendedName>
        <fullName evidence="5">WD40-repeat-containing domain protein</fullName>
    </recommendedName>
</protein>
<dbReference type="InterPro" id="IPR015943">
    <property type="entry name" value="WD40/YVTN_repeat-like_dom_sf"/>
</dbReference>
<proteinExistence type="predicted"/>
<gene>
    <name evidence="3" type="ORF">H4R34_004034</name>
</gene>
<dbReference type="GO" id="GO:0000922">
    <property type="term" value="C:spindle pole"/>
    <property type="evidence" value="ECO:0007669"/>
    <property type="project" value="TreeGrafter"/>
</dbReference>
<dbReference type="InterPro" id="IPR052818">
    <property type="entry name" value="NEDD1_Spindle_Assembly"/>
</dbReference>
<dbReference type="GO" id="GO:0007020">
    <property type="term" value="P:microtubule nucleation"/>
    <property type="evidence" value="ECO:0007669"/>
    <property type="project" value="TreeGrafter"/>
</dbReference>
<feature type="compositionally biased region" description="Polar residues" evidence="2">
    <location>
        <begin position="545"/>
        <end position="596"/>
    </location>
</feature>
<feature type="repeat" description="WD" evidence="1">
    <location>
        <begin position="158"/>
        <end position="199"/>
    </location>
</feature>
<dbReference type="GO" id="GO:0005737">
    <property type="term" value="C:cytoplasm"/>
    <property type="evidence" value="ECO:0007669"/>
    <property type="project" value="TreeGrafter"/>
</dbReference>
<dbReference type="GO" id="GO:0005814">
    <property type="term" value="C:centriole"/>
    <property type="evidence" value="ECO:0007669"/>
    <property type="project" value="TreeGrafter"/>
</dbReference>
<dbReference type="PANTHER" id="PTHR44414:SF1">
    <property type="entry name" value="PROTEIN NEDD1"/>
    <property type="match status" value="1"/>
</dbReference>
<feature type="region of interest" description="Disordered" evidence="2">
    <location>
        <begin position="537"/>
        <end position="644"/>
    </location>
</feature>
<dbReference type="InterPro" id="IPR001680">
    <property type="entry name" value="WD40_rpt"/>
</dbReference>
<name>A0A9W8B6D1_9FUNG</name>
<sequence>MDRTAGDPTRAAMLLAVATTEAVTIQAWNAGQWLAQPTTATTHKPDLGLVADIRPFTKRPREFSDVKLTDELRMVRCVAWGHDGQVLAVGGNAPWLEIYRWDGTLLETIPVNKASESADGYAVNCLEFASESRTIVFSGTTRTVRRWDRHAKCISQSFQSHKTAVTALALSGDKSLVASGSKRGDIVLYNRKNGTKTELKFGSRHPINALCFSPRHKHTLAAISEDGTVGVWETLRSPTPVKLFSRAHSAPGKGLRFNPYAPAQLYSTGFDQTIVQYDLSRRAIVKAIPTAHPLTSFAILSDGHQLLVGTLAGQLLLYDPRIPQKPLWTSPAPTQPAPIVATELCTEAKLDPAQLAQALQAAQALSSPSTLPTVPAPAPIPALQSAPQAISPTEMPTTPRAMVTATSNTNGSLDTAPMATPRSSTEALADMSAIVKDRSYMDLFSPIGKPTASAAATKATPTHQLTTPEITVAASPKKDDRAPPTTATPPPPSHTLIMPKSALKQTSATRLGAESNVLRTNSKAGTRKVSFGFDQAVAEPHRGQSGETSPTLSAGSSASVDKQPLSPTLADTVSGTNEYQTQFTDGDSTPFKSTGNRPMAQALLGGDTQAAAENASPPSRNGLPPIMPNRTTPASLRRSAFKSKMHHHFSKASPLRSSNAVNHRLANFTPSPTGKSHRKVLFATQAPTAQPQTSHLHATATTSHPQNSTNTIGTTITPPPPESRALHGIHSMLPAGHTDTASTLGNGLDTIQHQVLKNLITECLSDFRRTVHEDVRNMHIDMIRQFQDQETLLERLFDDYTQFDAMKQELARLREENKLLKRELGYE</sequence>
<dbReference type="OrthoDB" id="1602884at2759"/>
<feature type="compositionally biased region" description="Low complexity" evidence="2">
    <location>
        <begin position="693"/>
        <end position="704"/>
    </location>
</feature>
<evidence type="ECO:0000313" key="4">
    <source>
        <dbReference type="Proteomes" id="UP001151582"/>
    </source>
</evidence>
<feature type="region of interest" description="Disordered" evidence="2">
    <location>
        <begin position="687"/>
        <end position="710"/>
    </location>
</feature>
<dbReference type="AlphaFoldDB" id="A0A9W8B6D1"/>
<keyword evidence="4" id="KW-1185">Reference proteome</keyword>
<dbReference type="Gene3D" id="2.130.10.10">
    <property type="entry name" value="YVTN repeat-like/Quinoprotein amine dehydrogenase"/>
    <property type="match status" value="2"/>
</dbReference>
<reference evidence="3" key="1">
    <citation type="submission" date="2022-07" db="EMBL/GenBank/DDBJ databases">
        <title>Phylogenomic reconstructions and comparative analyses of Kickxellomycotina fungi.</title>
        <authorList>
            <person name="Reynolds N.K."/>
            <person name="Stajich J.E."/>
            <person name="Barry K."/>
            <person name="Grigoriev I.V."/>
            <person name="Crous P."/>
            <person name="Smith M.E."/>
        </authorList>
    </citation>
    <scope>NUCLEOTIDE SEQUENCE</scope>
    <source>
        <strain evidence="3">RSA 567</strain>
    </source>
</reference>
<dbReference type="GO" id="GO:0036064">
    <property type="term" value="C:ciliary basal body"/>
    <property type="evidence" value="ECO:0007669"/>
    <property type="project" value="TreeGrafter"/>
</dbReference>
<dbReference type="GO" id="GO:0000278">
    <property type="term" value="P:mitotic cell cycle"/>
    <property type="evidence" value="ECO:0007669"/>
    <property type="project" value="TreeGrafter"/>
</dbReference>
<dbReference type="GO" id="GO:0043015">
    <property type="term" value="F:gamma-tubulin binding"/>
    <property type="evidence" value="ECO:0007669"/>
    <property type="project" value="TreeGrafter"/>
</dbReference>
<dbReference type="InterPro" id="IPR036322">
    <property type="entry name" value="WD40_repeat_dom_sf"/>
</dbReference>
<evidence type="ECO:0000256" key="1">
    <source>
        <dbReference type="PROSITE-ProRule" id="PRU00221"/>
    </source>
</evidence>
<evidence type="ECO:0008006" key="5">
    <source>
        <dbReference type="Google" id="ProtNLM"/>
    </source>
</evidence>
<accession>A0A9W8B6D1</accession>
<dbReference type="PROSITE" id="PS50082">
    <property type="entry name" value="WD_REPEATS_2"/>
    <property type="match status" value="1"/>
</dbReference>
<dbReference type="EMBL" id="JANBQB010000446">
    <property type="protein sequence ID" value="KAJ1976290.1"/>
    <property type="molecule type" value="Genomic_DNA"/>
</dbReference>